<keyword evidence="6" id="KW-1185">Reference proteome</keyword>
<dbReference type="STRING" id="542762.A0A4S4EWE2"/>
<dbReference type="SUPFAM" id="SSF52540">
    <property type="entry name" value="P-loop containing nucleoside triphosphate hydrolases"/>
    <property type="match status" value="1"/>
</dbReference>
<evidence type="ECO:0000256" key="1">
    <source>
        <dbReference type="ARBA" id="ARBA00005771"/>
    </source>
</evidence>
<dbReference type="Gene3D" id="3.40.50.300">
    <property type="entry name" value="P-loop containing nucleotide triphosphate hydrolases"/>
    <property type="match status" value="1"/>
</dbReference>
<dbReference type="AlphaFoldDB" id="A0A4S4EWE2"/>
<dbReference type="GO" id="GO:0008146">
    <property type="term" value="F:sulfotransferase activity"/>
    <property type="evidence" value="ECO:0007669"/>
    <property type="project" value="InterPro"/>
</dbReference>
<comment type="caution">
    <text evidence="5">The sequence shown here is derived from an EMBL/GenBank/DDBJ whole genome shotgun (WGS) entry which is preliminary data.</text>
</comment>
<reference evidence="5 6" key="1">
    <citation type="journal article" date="2018" name="Proc. Natl. Acad. Sci. U.S.A.">
        <title>Draft genome sequence of Camellia sinensis var. sinensis provides insights into the evolution of the tea genome and tea quality.</title>
        <authorList>
            <person name="Wei C."/>
            <person name="Yang H."/>
            <person name="Wang S."/>
            <person name="Zhao J."/>
            <person name="Liu C."/>
            <person name="Gao L."/>
            <person name="Xia E."/>
            <person name="Lu Y."/>
            <person name="Tai Y."/>
            <person name="She G."/>
            <person name="Sun J."/>
            <person name="Cao H."/>
            <person name="Tong W."/>
            <person name="Gao Q."/>
            <person name="Li Y."/>
            <person name="Deng W."/>
            <person name="Jiang X."/>
            <person name="Wang W."/>
            <person name="Chen Q."/>
            <person name="Zhang S."/>
            <person name="Li H."/>
            <person name="Wu J."/>
            <person name="Wang P."/>
            <person name="Li P."/>
            <person name="Shi C."/>
            <person name="Zheng F."/>
            <person name="Jian J."/>
            <person name="Huang B."/>
            <person name="Shan D."/>
            <person name="Shi M."/>
            <person name="Fang C."/>
            <person name="Yue Y."/>
            <person name="Li F."/>
            <person name="Li D."/>
            <person name="Wei S."/>
            <person name="Han B."/>
            <person name="Jiang C."/>
            <person name="Yin Y."/>
            <person name="Xia T."/>
            <person name="Zhang Z."/>
            <person name="Bennetzen J.L."/>
            <person name="Zhao S."/>
            <person name="Wan X."/>
        </authorList>
    </citation>
    <scope>NUCLEOTIDE SEQUENCE [LARGE SCALE GENOMIC DNA]</scope>
    <source>
        <strain evidence="6">cv. Shuchazao</strain>
        <tissue evidence="5">Leaf</tissue>
    </source>
</reference>
<dbReference type="EC" id="2.8.2.-" evidence="3"/>
<dbReference type="EMBL" id="SDRB02001438">
    <property type="protein sequence ID" value="THG21313.1"/>
    <property type="molecule type" value="Genomic_DNA"/>
</dbReference>
<dbReference type="Proteomes" id="UP000306102">
    <property type="component" value="Unassembled WGS sequence"/>
</dbReference>
<protein>
    <recommendedName>
        <fullName evidence="3">Sulfotransferase</fullName>
        <ecNumber evidence="3">2.8.2.-</ecNumber>
    </recommendedName>
</protein>
<sequence length="346" mass="39865">MATFPLTKQAYISKTNDEKEEYKETYQKYNEMLQTLPKGRGWMSQHVLQYQGFWFNPDIGLKGAMLVQNHFKPRPTDIFLAAFIKCGTTWLRTLMFATMNRSLHDISSHPLLNTGPHGCFPCLDTHNFSDCPISDLEAIPSPRLLATHIPYPLLPESVIASGCKFVYIWRDPKDVLVSMWYFLNKLKPKEQPPLSLDEAFDLFCKGISDYGPFWDHVLGYWKASQESPDKILFLRYEDLKREPSVYLKRLAVFLGQPFTIEEEKEEVAQKIAKFCSFENLSNLEVNKCGVQQFNTEVAVENSNFFRKGQIGDSKNHLTNNMIEHIDHITKQKFNGSGLISDELLTS</sequence>
<accession>A0A4S4EWE2</accession>
<dbReference type="InterPro" id="IPR027417">
    <property type="entry name" value="P-loop_NTPase"/>
</dbReference>
<comment type="similarity">
    <text evidence="1 3">Belongs to the sulfotransferase 1 family.</text>
</comment>
<dbReference type="PANTHER" id="PTHR11783">
    <property type="entry name" value="SULFOTRANSFERASE SULT"/>
    <property type="match status" value="1"/>
</dbReference>
<dbReference type="InterPro" id="IPR000863">
    <property type="entry name" value="Sulfotransferase_dom"/>
</dbReference>
<name>A0A4S4EWE2_CAMSN</name>
<evidence type="ECO:0000259" key="4">
    <source>
        <dbReference type="Pfam" id="PF00685"/>
    </source>
</evidence>
<evidence type="ECO:0000256" key="2">
    <source>
        <dbReference type="ARBA" id="ARBA00022679"/>
    </source>
</evidence>
<proteinExistence type="inferred from homology"/>
<organism evidence="5 6">
    <name type="scientific">Camellia sinensis var. sinensis</name>
    <name type="common">China tea</name>
    <dbReference type="NCBI Taxonomy" id="542762"/>
    <lineage>
        <taxon>Eukaryota</taxon>
        <taxon>Viridiplantae</taxon>
        <taxon>Streptophyta</taxon>
        <taxon>Embryophyta</taxon>
        <taxon>Tracheophyta</taxon>
        <taxon>Spermatophyta</taxon>
        <taxon>Magnoliopsida</taxon>
        <taxon>eudicotyledons</taxon>
        <taxon>Gunneridae</taxon>
        <taxon>Pentapetalae</taxon>
        <taxon>asterids</taxon>
        <taxon>Ericales</taxon>
        <taxon>Theaceae</taxon>
        <taxon>Camellia</taxon>
    </lineage>
</organism>
<evidence type="ECO:0000256" key="3">
    <source>
        <dbReference type="RuleBase" id="RU361155"/>
    </source>
</evidence>
<evidence type="ECO:0000313" key="5">
    <source>
        <dbReference type="EMBL" id="THG21313.1"/>
    </source>
</evidence>
<dbReference type="Pfam" id="PF00685">
    <property type="entry name" value="Sulfotransfer_1"/>
    <property type="match status" value="1"/>
</dbReference>
<evidence type="ECO:0000313" key="6">
    <source>
        <dbReference type="Proteomes" id="UP000306102"/>
    </source>
</evidence>
<feature type="domain" description="Sulfotransferase" evidence="4">
    <location>
        <begin position="75"/>
        <end position="337"/>
    </location>
</feature>
<gene>
    <name evidence="5" type="ORF">TEA_009047</name>
</gene>
<keyword evidence="2 3" id="KW-0808">Transferase</keyword>